<dbReference type="EMBL" id="FNXY01000007">
    <property type="protein sequence ID" value="SEJ42857.1"/>
    <property type="molecule type" value="Genomic_DNA"/>
</dbReference>
<name>A0A1H6YV29_9BACT</name>
<sequence length="787" mass="91621">MKETILDISQNVIPGLENVDVSLSFRKFIGYIEDRIRNEKTVKRKFFEFVHERFTADPRFLEDINLDEIGDFQEQLSLVYNMLVPVIADENETLWALSIPLSQTVFYETSAFHDLLTDDKSGNVKCDLLRDIDISFEKKQKAQMIYSFLLEKFYNIPSFHSNDLVISIKDEKTCLPKYYKLNVCTDYVEVTAKVPLPKLDFDTVQLHAEEEFDWTLLMNLIPFSMFRFEGFTVITLTDVTADQAVENIKNIILNPVSDTFQSYYEKIIHSLNLLVGSQDIKFGLLPELRVNDRLVFNDEFCTHSVLVQTLVAEGIDQDEFLWMADGYFKDPKVHFYKKISDIEKRNAFMSILEKNEVQSYALLPVYNNARLTGVLEVYSKVKDLMDEKVLSRLEPALPLIGQMMQNGINKFDAQIEDIIREKFTSLQPAVQWKFKDVAWHYLRDNATQLPKTPIEIIQFKDVYPLYGAVDIRNSTIERNAALHADLEVQFEALIKVLAHIKEDVGLGLADEVIFKCKKWMDKISDQTSDHDESKVMDFLEYEVYPFLHHFKESKGRLGESIKAYYELVDKESGIAFLHRNALENSMQKLNSAVNLYLELFKNEIQETYPCYFEKFRTDGVEYDIYIGQAIAPDKTFNLLYLNNIRLWQLTSMAGIARITHELIPQIEKPLETTQLIFINSGSIDISFRDDERRFDVEGSYNIRYHVIKKRIDKVHVKETGERLTQPGKIALVYFNSKSAEEYVNYIKYLQEKNMLKNDLEFLDLEELQGITGLKALRIGVNLEGDWK</sequence>
<reference evidence="1 2" key="1">
    <citation type="submission" date="2016-10" db="EMBL/GenBank/DDBJ databases">
        <authorList>
            <person name="de Groot N.N."/>
        </authorList>
    </citation>
    <scope>NUCLEOTIDE SEQUENCE [LARGE SCALE GENOMIC DNA]</scope>
    <source>
        <strain evidence="1 2">DSM 19938</strain>
    </source>
</reference>
<evidence type="ECO:0008006" key="3">
    <source>
        <dbReference type="Google" id="ProtNLM"/>
    </source>
</evidence>
<proteinExistence type="predicted"/>
<keyword evidence="2" id="KW-1185">Reference proteome</keyword>
<dbReference type="OrthoDB" id="627374at2"/>
<organism evidence="1 2">
    <name type="scientific">Dyadobacter koreensis</name>
    <dbReference type="NCBI Taxonomy" id="408657"/>
    <lineage>
        <taxon>Bacteria</taxon>
        <taxon>Pseudomonadati</taxon>
        <taxon>Bacteroidota</taxon>
        <taxon>Cytophagia</taxon>
        <taxon>Cytophagales</taxon>
        <taxon>Spirosomataceae</taxon>
        <taxon>Dyadobacter</taxon>
    </lineage>
</organism>
<dbReference type="STRING" id="408657.SAMN04487995_4668"/>
<gene>
    <name evidence="1" type="ORF">SAMN04487995_4668</name>
</gene>
<protein>
    <recommendedName>
        <fullName evidence="3">GAF domain-containing protein</fullName>
    </recommendedName>
</protein>
<evidence type="ECO:0000313" key="1">
    <source>
        <dbReference type="EMBL" id="SEJ42857.1"/>
    </source>
</evidence>
<accession>A0A1H6YV29</accession>
<dbReference type="AlphaFoldDB" id="A0A1H6YV29"/>
<evidence type="ECO:0000313" key="2">
    <source>
        <dbReference type="Proteomes" id="UP000199532"/>
    </source>
</evidence>
<dbReference type="Proteomes" id="UP000199532">
    <property type="component" value="Unassembled WGS sequence"/>
</dbReference>